<evidence type="ECO:0000256" key="4">
    <source>
        <dbReference type="ARBA" id="ARBA00022679"/>
    </source>
</evidence>
<comment type="pathway">
    <text evidence="2">Protein modification; protein glycosylation.</text>
</comment>
<dbReference type="GO" id="GO:0016020">
    <property type="term" value="C:membrane"/>
    <property type="evidence" value="ECO:0007669"/>
    <property type="project" value="UniProtKB-SubCell"/>
</dbReference>
<dbReference type="PANTHER" id="PTHR19297">
    <property type="entry name" value="GLYCOSYLTRANSFERASE 14 FAMILY MEMBER"/>
    <property type="match status" value="1"/>
</dbReference>
<proteinExistence type="inferred from homology"/>
<evidence type="ECO:0000256" key="3">
    <source>
        <dbReference type="ARBA" id="ARBA00022676"/>
    </source>
</evidence>
<evidence type="ECO:0000256" key="7">
    <source>
        <dbReference type="ARBA" id="ARBA00022989"/>
    </source>
</evidence>
<keyword evidence="5 11" id="KW-0812">Transmembrane</keyword>
<sequence length="478" mass="54881">MKCHILSTLRTRTVLLCAGTGSLMALFSMYLITPSNEWSKYMLIFNMNIESSVTATHSLSSCSELFNELSFSANSTNSYINCCNDTELRSNNTGYVCNLTMQHRLMEILNIVKMPGINCNALFNGTPLAAAKMNTTGRQDDIPIKDIDYLNLTQDCENFQTTRGYIMSSLTQEEEDFPLAFSMVVYKDAEMVERLLRAIYRPQNYYCIHVDLKASDNFINATSAIADCFPNVFIASRRIIVKWSWYSVLEAEIVCMNELWKYSKWKYFINLTGQELPLKTNYELVKILTAYRGASDVMTNYKCIGRHNWRWRGYPVPFGLVKSVGSVHITANRDFVDYIVNNETGAAILNWTKLLHIPDEIFFTLLNANPKLGIKGTYTGHQDSCDKRLFMTRYKMWYNAPCAGRKVRDICILSTGDLPRLFAAKQLFANKFFLNDDRTVVGCLEEKIFNDTRDEYIGTKTFDTDFYSKLDFVINQLT</sequence>
<keyword evidence="8 11" id="KW-0472">Membrane</keyword>
<dbReference type="PANTHER" id="PTHR19297:SF185">
    <property type="entry name" value="BETA-1,3-GALACTOSYL-O-GLYCOSYL-GLYCOPROTEIN BETA-1,6-N-ACETYLGLUCOSAMINYLTRANSFERASE 3"/>
    <property type="match status" value="1"/>
</dbReference>
<dbReference type="Pfam" id="PF02485">
    <property type="entry name" value="Branch"/>
    <property type="match status" value="1"/>
</dbReference>
<gene>
    <name evidence="12" type="primary">ORF207107</name>
</gene>
<name>A0A0B7BQE3_9EUPU</name>
<evidence type="ECO:0000256" key="11">
    <source>
        <dbReference type="SAM" id="Phobius"/>
    </source>
</evidence>
<evidence type="ECO:0000256" key="1">
    <source>
        <dbReference type="ARBA" id="ARBA00004606"/>
    </source>
</evidence>
<dbReference type="GO" id="GO:0008375">
    <property type="term" value="F:acetylglucosaminyltransferase activity"/>
    <property type="evidence" value="ECO:0007669"/>
    <property type="project" value="TreeGrafter"/>
</dbReference>
<accession>A0A0B7BQE3</accession>
<organism evidence="12">
    <name type="scientific">Arion vulgaris</name>
    <dbReference type="NCBI Taxonomy" id="1028688"/>
    <lineage>
        <taxon>Eukaryota</taxon>
        <taxon>Metazoa</taxon>
        <taxon>Spiralia</taxon>
        <taxon>Lophotrochozoa</taxon>
        <taxon>Mollusca</taxon>
        <taxon>Gastropoda</taxon>
        <taxon>Heterobranchia</taxon>
        <taxon>Euthyneura</taxon>
        <taxon>Panpulmonata</taxon>
        <taxon>Eupulmonata</taxon>
        <taxon>Stylommatophora</taxon>
        <taxon>Helicina</taxon>
        <taxon>Arionoidea</taxon>
        <taxon>Arionidae</taxon>
        <taxon>Arion</taxon>
    </lineage>
</organism>
<keyword evidence="6" id="KW-0735">Signal-anchor</keyword>
<keyword evidence="7 11" id="KW-1133">Transmembrane helix</keyword>
<evidence type="ECO:0000256" key="8">
    <source>
        <dbReference type="ARBA" id="ARBA00023136"/>
    </source>
</evidence>
<keyword evidence="3" id="KW-0328">Glycosyltransferase</keyword>
<feature type="transmembrane region" description="Helical" evidence="11">
    <location>
        <begin position="12"/>
        <end position="32"/>
    </location>
</feature>
<dbReference type="InterPro" id="IPR003406">
    <property type="entry name" value="Glyco_trans_14"/>
</dbReference>
<comment type="subcellular location">
    <subcellularLocation>
        <location evidence="1">Membrane</location>
        <topology evidence="1">Single-pass type II membrane protein</topology>
    </subcellularLocation>
</comment>
<dbReference type="AlphaFoldDB" id="A0A0B7BQE3"/>
<keyword evidence="9" id="KW-0325">Glycoprotein</keyword>
<reference evidence="12" key="1">
    <citation type="submission" date="2014-12" db="EMBL/GenBank/DDBJ databases">
        <title>Insight into the proteome of Arion vulgaris.</title>
        <authorList>
            <person name="Aradska J."/>
            <person name="Bulat T."/>
            <person name="Smidak R."/>
            <person name="Sarate P."/>
            <person name="Gangsoo J."/>
            <person name="Sialana F."/>
            <person name="Bilban M."/>
            <person name="Lubec G."/>
        </authorList>
    </citation>
    <scope>NUCLEOTIDE SEQUENCE</scope>
    <source>
        <tissue evidence="12">Skin</tissue>
    </source>
</reference>
<evidence type="ECO:0000256" key="9">
    <source>
        <dbReference type="ARBA" id="ARBA00023180"/>
    </source>
</evidence>
<evidence type="ECO:0008006" key="13">
    <source>
        <dbReference type="Google" id="ProtNLM"/>
    </source>
</evidence>
<evidence type="ECO:0000256" key="10">
    <source>
        <dbReference type="ARBA" id="ARBA00038150"/>
    </source>
</evidence>
<evidence type="ECO:0000256" key="6">
    <source>
        <dbReference type="ARBA" id="ARBA00022968"/>
    </source>
</evidence>
<comment type="similarity">
    <text evidence="10">Belongs to the glycosyltransferase 14 family.</text>
</comment>
<evidence type="ECO:0000256" key="5">
    <source>
        <dbReference type="ARBA" id="ARBA00022692"/>
    </source>
</evidence>
<protein>
    <recommendedName>
        <fullName evidence="13">Protein xylosyltransferase</fullName>
    </recommendedName>
</protein>
<evidence type="ECO:0000313" key="12">
    <source>
        <dbReference type="EMBL" id="CEK95479.1"/>
    </source>
</evidence>
<dbReference type="EMBL" id="HACG01048614">
    <property type="protein sequence ID" value="CEK95479.1"/>
    <property type="molecule type" value="Transcribed_RNA"/>
</dbReference>
<evidence type="ECO:0000256" key="2">
    <source>
        <dbReference type="ARBA" id="ARBA00004922"/>
    </source>
</evidence>
<keyword evidence="4" id="KW-0808">Transferase</keyword>